<dbReference type="InterPro" id="IPR028087">
    <property type="entry name" value="Tad_N"/>
</dbReference>
<evidence type="ECO:0000259" key="2">
    <source>
        <dbReference type="Pfam" id="PF13400"/>
    </source>
</evidence>
<sequence length="135" mass="13730">MTRTALGEDRGQVTAFVVIIALALILLFALVAEGGAALSTRSRALSLAQEAARAGAQQLDLAAYRAGKTATLNAPAAEQAAQAFLRRSGADGQARVDGATVTVTARLDHTFTLLPLGTRPMAATATAGPNTTADP</sequence>
<dbReference type="Pfam" id="PF13400">
    <property type="entry name" value="Tad"/>
    <property type="match status" value="1"/>
</dbReference>
<evidence type="ECO:0000313" key="4">
    <source>
        <dbReference type="Proteomes" id="UP001499993"/>
    </source>
</evidence>
<feature type="transmembrane region" description="Helical" evidence="1">
    <location>
        <begin position="12"/>
        <end position="32"/>
    </location>
</feature>
<keyword evidence="1" id="KW-0472">Membrane</keyword>
<gene>
    <name evidence="3" type="ORF">GCM10023224_15780</name>
</gene>
<protein>
    <recommendedName>
        <fullName evidence="2">Putative Flp pilus-assembly TadG-like N-terminal domain-containing protein</fullName>
    </recommendedName>
</protein>
<keyword evidence="1" id="KW-1133">Transmembrane helix</keyword>
<reference evidence="4" key="1">
    <citation type="journal article" date="2019" name="Int. J. Syst. Evol. Microbiol.">
        <title>The Global Catalogue of Microorganisms (GCM) 10K type strain sequencing project: providing services to taxonomists for standard genome sequencing and annotation.</title>
        <authorList>
            <consortium name="The Broad Institute Genomics Platform"/>
            <consortium name="The Broad Institute Genome Sequencing Center for Infectious Disease"/>
            <person name="Wu L."/>
            <person name="Ma J."/>
        </authorList>
    </citation>
    <scope>NUCLEOTIDE SEQUENCE [LARGE SCALE GENOMIC DNA]</scope>
    <source>
        <strain evidence="4">JCM 18123</strain>
    </source>
</reference>
<comment type="caution">
    <text evidence="3">The sequence shown here is derived from an EMBL/GenBank/DDBJ whole genome shotgun (WGS) entry which is preliminary data.</text>
</comment>
<keyword evidence="1" id="KW-0812">Transmembrane</keyword>
<evidence type="ECO:0000256" key="1">
    <source>
        <dbReference type="SAM" id="Phobius"/>
    </source>
</evidence>
<evidence type="ECO:0000313" key="3">
    <source>
        <dbReference type="EMBL" id="GAA4935836.1"/>
    </source>
</evidence>
<feature type="domain" description="Putative Flp pilus-assembly TadG-like N-terminal" evidence="2">
    <location>
        <begin position="11"/>
        <end position="58"/>
    </location>
</feature>
<organism evidence="3 4">
    <name type="scientific">Streptomonospora halophila</name>
    <dbReference type="NCBI Taxonomy" id="427369"/>
    <lineage>
        <taxon>Bacteria</taxon>
        <taxon>Bacillati</taxon>
        <taxon>Actinomycetota</taxon>
        <taxon>Actinomycetes</taxon>
        <taxon>Streptosporangiales</taxon>
        <taxon>Nocardiopsidaceae</taxon>
        <taxon>Streptomonospora</taxon>
    </lineage>
</organism>
<accession>A0ABP9GB70</accession>
<keyword evidence="4" id="KW-1185">Reference proteome</keyword>
<name>A0ABP9GB70_9ACTN</name>
<dbReference type="Proteomes" id="UP001499993">
    <property type="component" value="Unassembled WGS sequence"/>
</dbReference>
<proteinExistence type="predicted"/>
<dbReference type="RefSeq" id="WP_345556041.1">
    <property type="nucleotide sequence ID" value="NZ_BAABIK010000006.1"/>
</dbReference>
<dbReference type="EMBL" id="BAABIK010000006">
    <property type="protein sequence ID" value="GAA4935836.1"/>
    <property type="molecule type" value="Genomic_DNA"/>
</dbReference>